<evidence type="ECO:0000313" key="4">
    <source>
        <dbReference type="Proteomes" id="UP000800092"/>
    </source>
</evidence>
<dbReference type="Proteomes" id="UP000800092">
    <property type="component" value="Unassembled WGS sequence"/>
</dbReference>
<dbReference type="Gene3D" id="3.90.180.10">
    <property type="entry name" value="Medium-chain alcohol dehydrogenases, catalytic domain"/>
    <property type="match status" value="1"/>
</dbReference>
<evidence type="ECO:0000256" key="1">
    <source>
        <dbReference type="ARBA" id="ARBA00022857"/>
    </source>
</evidence>
<feature type="domain" description="Enoyl reductase (ER)" evidence="2">
    <location>
        <begin position="19"/>
        <end position="339"/>
    </location>
</feature>
<dbReference type="InterPro" id="IPR036291">
    <property type="entry name" value="NAD(P)-bd_dom_sf"/>
</dbReference>
<dbReference type="AlphaFoldDB" id="A0A6A6HGC9"/>
<sequence>MSTPSTMKAVVWQRPGPPSSSLVIEQRPIPTPSPSQVLIRVRAFGLNRSEMFTRQGHSPQVTCPRILGIEACGTVAAAPGGKFREGEVVATAMGGMGREFDGGYAEYTVVPASQVQRVPVKVEGEEGGEGKGVKWEVLGAMPEMLQTAWGSLTKSLRVKEGETLLIRGGTTSVGLAAAGIAKTLGVKCVVGTTRRTGREDVLRRNGVDQIVIDEGKMADEIKRLHPGGVDKVLELIGTTTLEDSLRCIKTGGIVCMTGIAGNKWELEHVNPMLLVPAGVYFTSYSGGPAEFMETPLARFAREVEAGRLNIEIGKVLHIDDIVEGHELMESNKAGGKIVMLT</sequence>
<feature type="non-terminal residue" evidence="3">
    <location>
        <position position="341"/>
    </location>
</feature>
<keyword evidence="4" id="KW-1185">Reference proteome</keyword>
<dbReference type="PANTHER" id="PTHR44154">
    <property type="entry name" value="QUINONE OXIDOREDUCTASE"/>
    <property type="match status" value="1"/>
</dbReference>
<keyword evidence="1" id="KW-0521">NADP</keyword>
<dbReference type="EMBL" id="ML991782">
    <property type="protein sequence ID" value="KAF2236952.1"/>
    <property type="molecule type" value="Genomic_DNA"/>
</dbReference>
<gene>
    <name evidence="3" type="ORF">EV356DRAFT_462741</name>
</gene>
<dbReference type="SMART" id="SM00829">
    <property type="entry name" value="PKS_ER"/>
    <property type="match status" value="1"/>
</dbReference>
<accession>A0A6A6HGC9</accession>
<evidence type="ECO:0000313" key="3">
    <source>
        <dbReference type="EMBL" id="KAF2236952.1"/>
    </source>
</evidence>
<reference evidence="3" key="1">
    <citation type="journal article" date="2020" name="Stud. Mycol.">
        <title>101 Dothideomycetes genomes: a test case for predicting lifestyles and emergence of pathogens.</title>
        <authorList>
            <person name="Haridas S."/>
            <person name="Albert R."/>
            <person name="Binder M."/>
            <person name="Bloem J."/>
            <person name="Labutti K."/>
            <person name="Salamov A."/>
            <person name="Andreopoulos B."/>
            <person name="Baker S."/>
            <person name="Barry K."/>
            <person name="Bills G."/>
            <person name="Bluhm B."/>
            <person name="Cannon C."/>
            <person name="Castanera R."/>
            <person name="Culley D."/>
            <person name="Daum C."/>
            <person name="Ezra D."/>
            <person name="Gonzalez J."/>
            <person name="Henrissat B."/>
            <person name="Kuo A."/>
            <person name="Liang C."/>
            <person name="Lipzen A."/>
            <person name="Lutzoni F."/>
            <person name="Magnuson J."/>
            <person name="Mondo S."/>
            <person name="Nolan M."/>
            <person name="Ohm R."/>
            <person name="Pangilinan J."/>
            <person name="Park H.-J."/>
            <person name="Ramirez L."/>
            <person name="Alfaro M."/>
            <person name="Sun H."/>
            <person name="Tritt A."/>
            <person name="Yoshinaga Y."/>
            <person name="Zwiers L.-H."/>
            <person name="Turgeon B."/>
            <person name="Goodwin S."/>
            <person name="Spatafora J."/>
            <person name="Crous P."/>
            <person name="Grigoriev I."/>
        </authorList>
    </citation>
    <scope>NUCLEOTIDE SEQUENCE</scope>
    <source>
        <strain evidence="3">Tuck. ex Michener</strain>
    </source>
</reference>
<protein>
    <submittedName>
        <fullName evidence="3">GroES-like protein</fullName>
    </submittedName>
</protein>
<dbReference type="InterPro" id="IPR013154">
    <property type="entry name" value="ADH-like_N"/>
</dbReference>
<dbReference type="InterPro" id="IPR020843">
    <property type="entry name" value="ER"/>
</dbReference>
<dbReference type="InterPro" id="IPR011032">
    <property type="entry name" value="GroES-like_sf"/>
</dbReference>
<dbReference type="SUPFAM" id="SSF51735">
    <property type="entry name" value="NAD(P)-binding Rossmann-fold domains"/>
    <property type="match status" value="1"/>
</dbReference>
<dbReference type="Pfam" id="PF13602">
    <property type="entry name" value="ADH_zinc_N_2"/>
    <property type="match status" value="1"/>
</dbReference>
<proteinExistence type="predicted"/>
<dbReference type="Gene3D" id="3.40.50.720">
    <property type="entry name" value="NAD(P)-binding Rossmann-like Domain"/>
    <property type="match status" value="1"/>
</dbReference>
<dbReference type="PANTHER" id="PTHR44154:SF1">
    <property type="entry name" value="QUINONE OXIDOREDUCTASE"/>
    <property type="match status" value="1"/>
</dbReference>
<organism evidence="3 4">
    <name type="scientific">Viridothelium virens</name>
    <name type="common">Speckled blister lichen</name>
    <name type="synonym">Trypethelium virens</name>
    <dbReference type="NCBI Taxonomy" id="1048519"/>
    <lineage>
        <taxon>Eukaryota</taxon>
        <taxon>Fungi</taxon>
        <taxon>Dikarya</taxon>
        <taxon>Ascomycota</taxon>
        <taxon>Pezizomycotina</taxon>
        <taxon>Dothideomycetes</taxon>
        <taxon>Dothideomycetes incertae sedis</taxon>
        <taxon>Trypetheliales</taxon>
        <taxon>Trypetheliaceae</taxon>
        <taxon>Viridothelium</taxon>
    </lineage>
</organism>
<evidence type="ECO:0000259" key="2">
    <source>
        <dbReference type="SMART" id="SM00829"/>
    </source>
</evidence>
<dbReference type="InterPro" id="IPR051603">
    <property type="entry name" value="Zinc-ADH_QOR/CCCR"/>
</dbReference>
<dbReference type="CDD" id="cd08243">
    <property type="entry name" value="quinone_oxidoreductase_like_1"/>
    <property type="match status" value="1"/>
</dbReference>
<dbReference type="Pfam" id="PF08240">
    <property type="entry name" value="ADH_N"/>
    <property type="match status" value="1"/>
</dbReference>
<name>A0A6A6HGC9_VIRVR</name>
<dbReference type="OrthoDB" id="203908at2759"/>
<dbReference type="SUPFAM" id="SSF50129">
    <property type="entry name" value="GroES-like"/>
    <property type="match status" value="1"/>
</dbReference>
<dbReference type="GO" id="GO:0016491">
    <property type="term" value="F:oxidoreductase activity"/>
    <property type="evidence" value="ECO:0007669"/>
    <property type="project" value="InterPro"/>
</dbReference>